<dbReference type="RefSeq" id="WP_107581094.1">
    <property type="nucleotide sequence ID" value="NZ_JAERMS010000032.1"/>
</dbReference>
<accession>A0ABS3M733</accession>
<evidence type="ECO:0008006" key="3">
    <source>
        <dbReference type="Google" id="ProtNLM"/>
    </source>
</evidence>
<organism evidence="1 2">
    <name type="scientific">Prevotella illustrans</name>
    <dbReference type="NCBI Taxonomy" id="2800387"/>
    <lineage>
        <taxon>Bacteria</taxon>
        <taxon>Pseudomonadati</taxon>
        <taxon>Bacteroidota</taxon>
        <taxon>Bacteroidia</taxon>
        <taxon>Bacteroidales</taxon>
        <taxon>Prevotellaceae</taxon>
        <taxon>Prevotella</taxon>
    </lineage>
</organism>
<gene>
    <name evidence="1" type="ORF">JHU38_09390</name>
</gene>
<dbReference type="Proteomes" id="UP000664265">
    <property type="component" value="Unassembled WGS sequence"/>
</dbReference>
<protein>
    <recommendedName>
        <fullName evidence="3">ATP-grasp domain-containing protein</fullName>
    </recommendedName>
</protein>
<dbReference type="SUPFAM" id="SSF56059">
    <property type="entry name" value="Glutathione synthetase ATP-binding domain-like"/>
    <property type="match status" value="1"/>
</dbReference>
<comment type="caution">
    <text evidence="1">The sequence shown here is derived from an EMBL/GenBank/DDBJ whole genome shotgun (WGS) entry which is preliminary data.</text>
</comment>
<proteinExistence type="predicted"/>
<evidence type="ECO:0000313" key="1">
    <source>
        <dbReference type="EMBL" id="MBO1363979.1"/>
    </source>
</evidence>
<dbReference type="EMBL" id="JAERMS010000032">
    <property type="protein sequence ID" value="MBO1363979.1"/>
    <property type="molecule type" value="Genomic_DNA"/>
</dbReference>
<name>A0ABS3M733_9BACT</name>
<evidence type="ECO:0000313" key="2">
    <source>
        <dbReference type="Proteomes" id="UP000664265"/>
    </source>
</evidence>
<sequence>MRIIAVQRDERFSPNSVTKDKAILQAVCERMERQGAAVRMLSELELTADDHADLYLSMARSAEALKLLMEKESAGAKVLNSAFGVNRCNRSRLTELMLRNDIPIPPTEGDYGFWLKRGDQAAQSPSDVVFCENQASLLAMQSAFVARGIDNWVVQAHVPGDLVKFYAVHGSFFRYFYPSDDGISKFGDEVRNGIARHYPFDGNLLRRTADAVSEQVGVPIYGGDAIVKEDGSFCLIDFNDWPSYSRCQSEAADAICGLINKK</sequence>
<reference evidence="1 2" key="1">
    <citation type="submission" date="2021-01" db="EMBL/GenBank/DDBJ databases">
        <title>Prevotella A2931 sp. nov.</title>
        <authorList>
            <person name="Buhl M."/>
            <person name="Oberhettinger P."/>
        </authorList>
    </citation>
    <scope>NUCLEOTIDE SEQUENCE [LARGE SCALE GENOMIC DNA]</scope>
    <source>
        <strain evidence="1 2">A2931</strain>
    </source>
</reference>
<keyword evidence="2" id="KW-1185">Reference proteome</keyword>